<keyword evidence="2" id="KW-1185">Reference proteome</keyword>
<gene>
    <name evidence="1" type="ORF">CJOHNSTONI_LOCUS469</name>
</gene>
<comment type="caution">
    <text evidence="1">The sequence shown here is derived from an EMBL/GenBank/DDBJ whole genome shotgun (WGS) entry which is preliminary data.</text>
</comment>
<dbReference type="EMBL" id="CAKAEH010000112">
    <property type="protein sequence ID" value="CAG9529932.1"/>
    <property type="molecule type" value="Genomic_DNA"/>
</dbReference>
<evidence type="ECO:0000313" key="2">
    <source>
        <dbReference type="Proteomes" id="UP000746747"/>
    </source>
</evidence>
<evidence type="ECO:0000313" key="1">
    <source>
        <dbReference type="EMBL" id="CAG9529932.1"/>
    </source>
</evidence>
<proteinExistence type="predicted"/>
<dbReference type="AlphaFoldDB" id="A0A8J2LLC4"/>
<accession>A0A8J2LLC4</accession>
<protein>
    <submittedName>
        <fullName evidence="1">Uncharacterized protein</fullName>
    </submittedName>
</protein>
<organism evidence="1 2">
    <name type="scientific">Cercopithifilaria johnstoni</name>
    <dbReference type="NCBI Taxonomy" id="2874296"/>
    <lineage>
        <taxon>Eukaryota</taxon>
        <taxon>Metazoa</taxon>
        <taxon>Ecdysozoa</taxon>
        <taxon>Nematoda</taxon>
        <taxon>Chromadorea</taxon>
        <taxon>Rhabditida</taxon>
        <taxon>Spirurina</taxon>
        <taxon>Spiruromorpha</taxon>
        <taxon>Filarioidea</taxon>
        <taxon>Onchocercidae</taxon>
        <taxon>Cercopithifilaria</taxon>
    </lineage>
</organism>
<sequence length="151" mass="16986">MIWKKIKQLPGPNQKQTAQRTNIPGLIDSPVSMVLILRKLGFISGVGTRWLFKQDGIKCRKMDSRSTYEHSSTSTFLCREMAVRFNILNMATQWLLKQDNTNMSGNGLRQDGSNHLLERQCARPMSVLSGLLNRAAIPIPALVLYSSHSLT</sequence>
<reference evidence="1" key="1">
    <citation type="submission" date="2021-09" db="EMBL/GenBank/DDBJ databases">
        <authorList>
            <consortium name="Pathogen Informatics"/>
        </authorList>
    </citation>
    <scope>NUCLEOTIDE SEQUENCE</scope>
</reference>
<dbReference type="Proteomes" id="UP000746747">
    <property type="component" value="Unassembled WGS sequence"/>
</dbReference>
<name>A0A8J2LLC4_9BILA</name>